<organism evidence="3 4">
    <name type="scientific">Protomyces lactucae-debilis</name>
    <dbReference type="NCBI Taxonomy" id="2754530"/>
    <lineage>
        <taxon>Eukaryota</taxon>
        <taxon>Fungi</taxon>
        <taxon>Dikarya</taxon>
        <taxon>Ascomycota</taxon>
        <taxon>Taphrinomycotina</taxon>
        <taxon>Taphrinomycetes</taxon>
        <taxon>Taphrinales</taxon>
        <taxon>Protomycetaceae</taxon>
        <taxon>Protomyces</taxon>
    </lineage>
</organism>
<dbReference type="PANTHER" id="PTHR48207:SF3">
    <property type="entry name" value="SUCCINATE--HYDROXYMETHYLGLUTARATE COA-TRANSFERASE"/>
    <property type="match status" value="1"/>
</dbReference>
<dbReference type="GO" id="GO:0047369">
    <property type="term" value="F:succinate-hydroxymethylglutarate CoA-transferase activity"/>
    <property type="evidence" value="ECO:0007669"/>
    <property type="project" value="TreeGrafter"/>
</dbReference>
<dbReference type="Gene3D" id="3.40.50.10540">
    <property type="entry name" value="Crotonobetainyl-coa:carnitine coa-transferase, domain 1"/>
    <property type="match status" value="2"/>
</dbReference>
<dbReference type="Pfam" id="PF02515">
    <property type="entry name" value="CoA_transf_3"/>
    <property type="match status" value="1"/>
</dbReference>
<dbReference type="PANTHER" id="PTHR48207">
    <property type="entry name" value="SUCCINATE--HYDROXYMETHYLGLUTARATE COA-TRANSFERASE"/>
    <property type="match status" value="1"/>
</dbReference>
<dbReference type="InterPro" id="IPR044855">
    <property type="entry name" value="CoA-Trfase_III_dom3_sf"/>
</dbReference>
<keyword evidence="2 3" id="KW-0808">Transferase</keyword>
<comment type="caution">
    <text evidence="3">The sequence shown here is derived from an EMBL/GenBank/DDBJ whole genome shotgun (WGS) entry which is preliminary data.</text>
</comment>
<dbReference type="GO" id="GO:0005739">
    <property type="term" value="C:mitochondrion"/>
    <property type="evidence" value="ECO:0007669"/>
    <property type="project" value="TreeGrafter"/>
</dbReference>
<dbReference type="AlphaFoldDB" id="A0A1Y2FQG3"/>
<accession>A0A1Y2FQG3</accession>
<dbReference type="RefSeq" id="XP_040727400.1">
    <property type="nucleotide sequence ID" value="XM_040871867.1"/>
</dbReference>
<evidence type="ECO:0000313" key="3">
    <source>
        <dbReference type="EMBL" id="ORY86218.1"/>
    </source>
</evidence>
<dbReference type="STRING" id="56484.A0A1Y2FQG3"/>
<dbReference type="InterPro" id="IPR023606">
    <property type="entry name" value="CoA-Trfase_III_dom_1_sf"/>
</dbReference>
<evidence type="ECO:0000256" key="1">
    <source>
        <dbReference type="ARBA" id="ARBA00008383"/>
    </source>
</evidence>
<dbReference type="Gene3D" id="3.30.1540.10">
    <property type="entry name" value="formyl-coa transferase, domain 3"/>
    <property type="match status" value="1"/>
</dbReference>
<reference evidence="3 4" key="1">
    <citation type="submission" date="2016-07" db="EMBL/GenBank/DDBJ databases">
        <title>Pervasive Adenine N6-methylation of Active Genes in Fungi.</title>
        <authorList>
            <consortium name="DOE Joint Genome Institute"/>
            <person name="Mondo S.J."/>
            <person name="Dannebaum R.O."/>
            <person name="Kuo R.C."/>
            <person name="Labutti K."/>
            <person name="Haridas S."/>
            <person name="Kuo A."/>
            <person name="Salamov A."/>
            <person name="Ahrendt S.R."/>
            <person name="Lipzen A."/>
            <person name="Sullivan W."/>
            <person name="Andreopoulos W.B."/>
            <person name="Clum A."/>
            <person name="Lindquist E."/>
            <person name="Daum C."/>
            <person name="Ramamoorthy G.K."/>
            <person name="Gryganskyi A."/>
            <person name="Culley D."/>
            <person name="Magnuson J.K."/>
            <person name="James T.Y."/>
            <person name="O'Malley M.A."/>
            <person name="Stajich J.E."/>
            <person name="Spatafora J.W."/>
            <person name="Visel A."/>
            <person name="Grigoriev I.V."/>
        </authorList>
    </citation>
    <scope>NUCLEOTIDE SEQUENCE [LARGE SCALE GENOMIC DNA]</scope>
    <source>
        <strain evidence="3 4">12-1054</strain>
    </source>
</reference>
<evidence type="ECO:0000256" key="2">
    <source>
        <dbReference type="ARBA" id="ARBA00022679"/>
    </source>
</evidence>
<dbReference type="GeneID" id="63788466"/>
<sequence length="439" mass="47249">MLPVRRLRLQATSPGGFISSIQLVREQGPLAGIKVLDLTRILAGPYATQMLADAGADVIKIEIPKIGDDTRHWKDKAEDAFWNKPGEPGTDANVTETSLYFTCCNRGKRSLAVNLKSPEGVAIIKRLAEECDVVVDNYLPGKLDELGIGYSVLSAINPRIIHASVSGYGTSGPFAKRAGYDVIAAAEGGMLHITGERGGPPVKPGVALIDLCTGLYSYGAITSALYARQFTGRGQKIDASLLETCLSLQVNLGSSYLNLGKEATRFGCGHPSIVPYDTFTCSDAHIVVGATSNRQWSILMETLGKPEYITDDRFLTNPARVAHRQEVEEILNSAFKAKTVAEWCEELKHSGLPFGPVNNLERAFAHPQVGPREMIQSLPSKASKSGTVKVAGVPVKYSDTPASIKSAPPSIGEHTVDILTELGYAQEEIQRMQQAGTVQ</sequence>
<dbReference type="EMBL" id="MCFI01000003">
    <property type="protein sequence ID" value="ORY86218.1"/>
    <property type="molecule type" value="Genomic_DNA"/>
</dbReference>
<protein>
    <submittedName>
        <fullName evidence="3">CoA-transferase family III domain-containing protein</fullName>
    </submittedName>
</protein>
<proteinExistence type="inferred from homology"/>
<evidence type="ECO:0000313" key="4">
    <source>
        <dbReference type="Proteomes" id="UP000193685"/>
    </source>
</evidence>
<gene>
    <name evidence="3" type="ORF">BCR37DRAFT_401923</name>
</gene>
<keyword evidence="4" id="KW-1185">Reference proteome</keyword>
<dbReference type="OMA" id="RTGNIMP"/>
<name>A0A1Y2FQG3_PROLT</name>
<dbReference type="SUPFAM" id="SSF89796">
    <property type="entry name" value="CoA-transferase family III (CaiB/BaiF)"/>
    <property type="match status" value="1"/>
</dbReference>
<dbReference type="InterPro" id="IPR003673">
    <property type="entry name" value="CoA-Trfase_fam_III"/>
</dbReference>
<dbReference type="Proteomes" id="UP000193685">
    <property type="component" value="Unassembled WGS sequence"/>
</dbReference>
<dbReference type="InterPro" id="IPR050483">
    <property type="entry name" value="CoA-transferase_III_domain"/>
</dbReference>
<comment type="similarity">
    <text evidence="1">Belongs to the CoA-transferase III family.</text>
</comment>
<dbReference type="OrthoDB" id="5863171at2759"/>